<organism evidence="1 2">
    <name type="scientific">Sneathiella chungangensis</name>
    <dbReference type="NCBI Taxonomy" id="1418234"/>
    <lineage>
        <taxon>Bacteria</taxon>
        <taxon>Pseudomonadati</taxon>
        <taxon>Pseudomonadota</taxon>
        <taxon>Alphaproteobacteria</taxon>
        <taxon>Sneathiellales</taxon>
        <taxon>Sneathiellaceae</taxon>
        <taxon>Sneathiella</taxon>
    </lineage>
</organism>
<dbReference type="RefSeq" id="WP_161337733.1">
    <property type="nucleotide sequence ID" value="NZ_JBHSDG010000002.1"/>
</dbReference>
<protein>
    <recommendedName>
        <fullName evidence="3">Transglycosylase SLT domain-containing protein</fullName>
    </recommendedName>
</protein>
<dbReference type="EMBL" id="WTVA01000001">
    <property type="protein sequence ID" value="MZR21333.1"/>
    <property type="molecule type" value="Genomic_DNA"/>
</dbReference>
<dbReference type="Proteomes" id="UP000445696">
    <property type="component" value="Unassembled WGS sequence"/>
</dbReference>
<sequence>MIIQDLRELIVRPTLDALGMGGVTAENLVLGTGLVETGFRHLRQIRGPAIGFYQCEPATYRDILRYLERRPDLSARIAPLIAGEGMPDVSQLVWNLKFATAICRLHYWRKPGAIPDNIAGQAAYWKTHYNTALGRGTVEKYISCARPLTEGNYR</sequence>
<accession>A0A845MA34</accession>
<keyword evidence="2" id="KW-1185">Reference proteome</keyword>
<comment type="caution">
    <text evidence="1">The sequence shown here is derived from an EMBL/GenBank/DDBJ whole genome shotgun (WGS) entry which is preliminary data.</text>
</comment>
<name>A0A845MA34_9PROT</name>
<proteinExistence type="predicted"/>
<evidence type="ECO:0000313" key="1">
    <source>
        <dbReference type="EMBL" id="MZR21333.1"/>
    </source>
</evidence>
<dbReference type="AlphaFoldDB" id="A0A845MA34"/>
<gene>
    <name evidence="1" type="ORF">GQF03_03225</name>
</gene>
<dbReference type="OrthoDB" id="7355818at2"/>
<evidence type="ECO:0000313" key="2">
    <source>
        <dbReference type="Proteomes" id="UP000445696"/>
    </source>
</evidence>
<evidence type="ECO:0008006" key="3">
    <source>
        <dbReference type="Google" id="ProtNLM"/>
    </source>
</evidence>
<reference evidence="1 2" key="1">
    <citation type="journal article" date="2014" name="Int. J. Syst. Evol. Microbiol.">
        <title>Sneathiella chungangensis sp. nov., isolated from a marine sand, and emended description of the genus Sneathiella.</title>
        <authorList>
            <person name="Siamphan C."/>
            <person name="Kim H."/>
            <person name="Lee J.S."/>
            <person name="Kim W."/>
        </authorList>
    </citation>
    <scope>NUCLEOTIDE SEQUENCE [LARGE SCALE GENOMIC DNA]</scope>
    <source>
        <strain evidence="1 2">KCTC 32476</strain>
    </source>
</reference>